<dbReference type="Pfam" id="PF00391">
    <property type="entry name" value="PEP-utilizers"/>
    <property type="match status" value="1"/>
</dbReference>
<keyword evidence="12" id="KW-0460">Magnesium</keyword>
<dbReference type="InterPro" id="IPR008279">
    <property type="entry name" value="PEP-util_enz_mobile_dom"/>
</dbReference>
<evidence type="ECO:0000259" key="16">
    <source>
        <dbReference type="Pfam" id="PF00391"/>
    </source>
</evidence>
<keyword evidence="19" id="KW-1185">Reference proteome</keyword>
<gene>
    <name evidence="18" type="ORF">SAMN02745704_00036</name>
</gene>
<dbReference type="PANTHER" id="PTHR43030">
    <property type="entry name" value="PHOSPHOENOLPYRUVATE SYNTHASE"/>
    <property type="match status" value="1"/>
</dbReference>
<dbReference type="GO" id="GO:0006094">
    <property type="term" value="P:gluconeogenesis"/>
    <property type="evidence" value="ECO:0007669"/>
    <property type="project" value="UniProtKB-UniPathway"/>
</dbReference>
<keyword evidence="18" id="KW-0670">Pyruvate</keyword>
<dbReference type="InterPro" id="IPR006319">
    <property type="entry name" value="PEP_synth"/>
</dbReference>
<comment type="pathway">
    <text evidence="3">Carbohydrate biosynthesis; gluconeogenesis.</text>
</comment>
<comment type="function">
    <text evidence="2">Catalyzes the phosphorylation of pyruvate to phosphoenolpyruvate.</text>
</comment>
<comment type="similarity">
    <text evidence="4">Belongs to the PEP-utilizing enzyme family.</text>
</comment>
<dbReference type="InterPro" id="IPR013815">
    <property type="entry name" value="ATP_grasp_subdomain_1"/>
</dbReference>
<evidence type="ECO:0000256" key="13">
    <source>
        <dbReference type="ARBA" id="ARBA00033470"/>
    </source>
</evidence>
<evidence type="ECO:0000256" key="11">
    <source>
        <dbReference type="ARBA" id="ARBA00022840"/>
    </source>
</evidence>
<sequence length="891" mass="97405">MGTALLAIRRFLGRGTRERGARQLAELREEYRVRCRSFRLLVKANHEALSALAELEELRRAESPFGMARIRALSVRALMAGFQMVRQLNRMVPGPYEDLFVSLKQIRMAVDSVLRRPEPVNRSNNVLAVERLTRVDANETGGKLARLGEARQRLGVRIPEGFVITASACRRFLERNDLPGEIDRLLQMADLGNLEALYALSSQLRGMVQGATIPAGLLRDMNEELARMQALSPEPLRLAVRSSALGEDVPGASFAGQFHTELNVRPENVAEAFKAVVASKYGPSAMAYRLHRGIRDCDVDMSVGCMEMVRARAGGVVYTRDPLEPDADTVVISAVPGLPQAIVDGAAACDRFSVTRKGRRMVCREIGHKEQRTDCHDGEGTVASELPPSEQGQPSITDEQAAALAGLGMRLEKIFDAPQDVEWTIREDGAVVLLQCRDMHFAQSQADDGEEEDEGVPAAVDLPDPLLCGGVPASSGAASGPVVIVRSDADALQFPPGAVMVARSARPRWAPLLSRACAVITEHGSSAGHLACVAREYGIPALFSVPDALTVLSPMQEQERVVTVDADHGAVFSGQVEIVTRRGPAQGVLFGSAVHQCLETVLEHLTPLHLDNPDARSFAPNNCRTLHDVLRYCHEMGVREMFGAEPRTALERGVSRRLVDGVPLQYWVVDLENGLATADPSSPDGRQKTVDFSLVRSRPMLALWEGMRAISWEGPPAVDAGGLVSIMVRSASDPGLAEGAACPYAVRNYFLITREYCSLQSRFGYHFSTVEAVLGDDPEENYVIFQFKGGGADRERRVARARLVGEVLEEHSFLVELKDDALYARLEVAEATQMAELLRMVGYLVIHTRQLDMVMGDSAGVARVAERIRRDLQTIAESFRNGNDHEATQGE</sequence>
<dbReference type="STRING" id="1121449.SAMN02745704_00036"/>
<dbReference type="SUPFAM" id="SSF56059">
    <property type="entry name" value="Glutathione synthetase ATP-binding domain-like"/>
    <property type="match status" value="1"/>
</dbReference>
<feature type="domain" description="Pyruvate phosphate dikinase AMP/ATP-binding" evidence="17">
    <location>
        <begin position="139"/>
        <end position="450"/>
    </location>
</feature>
<keyword evidence="11" id="KW-0067">ATP-binding</keyword>
<comment type="cofactor">
    <cofactor evidence="1">
        <name>Mg(2+)</name>
        <dbReference type="ChEBI" id="CHEBI:18420"/>
    </cofactor>
</comment>
<evidence type="ECO:0000256" key="3">
    <source>
        <dbReference type="ARBA" id="ARBA00004742"/>
    </source>
</evidence>
<evidence type="ECO:0000256" key="5">
    <source>
        <dbReference type="ARBA" id="ARBA00011996"/>
    </source>
</evidence>
<feature type="region of interest" description="Disordered" evidence="15">
    <location>
        <begin position="373"/>
        <end position="394"/>
    </location>
</feature>
<keyword evidence="7" id="KW-0808">Transferase</keyword>
<reference evidence="18 19" key="1">
    <citation type="submission" date="2017-02" db="EMBL/GenBank/DDBJ databases">
        <authorList>
            <person name="Peterson S.W."/>
        </authorList>
    </citation>
    <scope>NUCLEOTIDE SEQUENCE [LARGE SCALE GENOMIC DNA]</scope>
    <source>
        <strain evidence="18 19">DSM 16080</strain>
    </source>
</reference>
<dbReference type="GO" id="GO:0008986">
    <property type="term" value="F:pyruvate, water dikinase activity"/>
    <property type="evidence" value="ECO:0007669"/>
    <property type="project" value="UniProtKB-EC"/>
</dbReference>
<evidence type="ECO:0000256" key="14">
    <source>
        <dbReference type="ARBA" id="ARBA00047700"/>
    </source>
</evidence>
<keyword evidence="9" id="KW-0547">Nucleotide-binding</keyword>
<feature type="domain" description="PEP-utilising enzyme mobile" evidence="16">
    <location>
        <begin position="494"/>
        <end position="569"/>
    </location>
</feature>
<evidence type="ECO:0000256" key="9">
    <source>
        <dbReference type="ARBA" id="ARBA00022741"/>
    </source>
</evidence>
<evidence type="ECO:0000256" key="7">
    <source>
        <dbReference type="ARBA" id="ARBA00022679"/>
    </source>
</evidence>
<evidence type="ECO:0000256" key="6">
    <source>
        <dbReference type="ARBA" id="ARBA00021623"/>
    </source>
</evidence>
<keyword evidence="8" id="KW-0479">Metal-binding</keyword>
<evidence type="ECO:0000256" key="1">
    <source>
        <dbReference type="ARBA" id="ARBA00001946"/>
    </source>
</evidence>
<accession>A0A1T4W113</accession>
<dbReference type="Proteomes" id="UP000190027">
    <property type="component" value="Unassembled WGS sequence"/>
</dbReference>
<dbReference type="EMBL" id="FUYC01000001">
    <property type="protein sequence ID" value="SKA70923.1"/>
    <property type="molecule type" value="Genomic_DNA"/>
</dbReference>
<evidence type="ECO:0000256" key="12">
    <source>
        <dbReference type="ARBA" id="ARBA00022842"/>
    </source>
</evidence>
<dbReference type="GO" id="GO:0005524">
    <property type="term" value="F:ATP binding"/>
    <property type="evidence" value="ECO:0007669"/>
    <property type="project" value="UniProtKB-KW"/>
</dbReference>
<dbReference type="Gene3D" id="3.30.470.20">
    <property type="entry name" value="ATP-grasp fold, B domain"/>
    <property type="match status" value="1"/>
</dbReference>
<dbReference type="RefSeq" id="WP_078715636.1">
    <property type="nucleotide sequence ID" value="NZ_FUYC01000001.1"/>
</dbReference>
<protein>
    <recommendedName>
        <fullName evidence="6">Phosphoenolpyruvate synthase</fullName>
        <ecNumber evidence="5">2.7.9.2</ecNumber>
    </recommendedName>
    <alternativeName>
        <fullName evidence="13">Pyruvate, water dikinase</fullName>
    </alternativeName>
</protein>
<organism evidence="18 19">
    <name type="scientific">Paucidesulfovibrio gracilis DSM 16080</name>
    <dbReference type="NCBI Taxonomy" id="1121449"/>
    <lineage>
        <taxon>Bacteria</taxon>
        <taxon>Pseudomonadati</taxon>
        <taxon>Thermodesulfobacteriota</taxon>
        <taxon>Desulfovibrionia</taxon>
        <taxon>Desulfovibrionales</taxon>
        <taxon>Desulfovibrionaceae</taxon>
        <taxon>Paucidesulfovibrio</taxon>
    </lineage>
</organism>
<comment type="catalytic activity">
    <reaction evidence="14">
        <text>pyruvate + ATP + H2O = phosphoenolpyruvate + AMP + phosphate + 2 H(+)</text>
        <dbReference type="Rhea" id="RHEA:11364"/>
        <dbReference type="ChEBI" id="CHEBI:15361"/>
        <dbReference type="ChEBI" id="CHEBI:15377"/>
        <dbReference type="ChEBI" id="CHEBI:15378"/>
        <dbReference type="ChEBI" id="CHEBI:30616"/>
        <dbReference type="ChEBI" id="CHEBI:43474"/>
        <dbReference type="ChEBI" id="CHEBI:58702"/>
        <dbReference type="ChEBI" id="CHEBI:456215"/>
        <dbReference type="EC" id="2.7.9.2"/>
    </reaction>
</comment>
<keyword evidence="10 18" id="KW-0418">Kinase</keyword>
<evidence type="ECO:0000256" key="4">
    <source>
        <dbReference type="ARBA" id="ARBA00007837"/>
    </source>
</evidence>
<dbReference type="InterPro" id="IPR036637">
    <property type="entry name" value="Phosphohistidine_dom_sf"/>
</dbReference>
<dbReference type="AlphaFoldDB" id="A0A1T4W113"/>
<evidence type="ECO:0000256" key="10">
    <source>
        <dbReference type="ARBA" id="ARBA00022777"/>
    </source>
</evidence>
<dbReference type="InterPro" id="IPR002192">
    <property type="entry name" value="PPDK_AMP/ATP-bd"/>
</dbReference>
<dbReference type="Pfam" id="PF01326">
    <property type="entry name" value="PPDK_N"/>
    <property type="match status" value="1"/>
</dbReference>
<evidence type="ECO:0000256" key="2">
    <source>
        <dbReference type="ARBA" id="ARBA00002988"/>
    </source>
</evidence>
<dbReference type="PANTHER" id="PTHR43030:SF1">
    <property type="entry name" value="PHOSPHOENOLPYRUVATE SYNTHASE"/>
    <property type="match status" value="1"/>
</dbReference>
<dbReference type="GO" id="GO:0046872">
    <property type="term" value="F:metal ion binding"/>
    <property type="evidence" value="ECO:0007669"/>
    <property type="project" value="UniProtKB-KW"/>
</dbReference>
<dbReference type="UniPathway" id="UPA00138"/>
<dbReference type="Gene3D" id="3.50.30.10">
    <property type="entry name" value="Phosphohistidine domain"/>
    <property type="match status" value="1"/>
</dbReference>
<dbReference type="SUPFAM" id="SSF52009">
    <property type="entry name" value="Phosphohistidine domain"/>
    <property type="match status" value="1"/>
</dbReference>
<evidence type="ECO:0000256" key="8">
    <source>
        <dbReference type="ARBA" id="ARBA00022723"/>
    </source>
</evidence>
<dbReference type="EC" id="2.7.9.2" evidence="5"/>
<evidence type="ECO:0000259" key="17">
    <source>
        <dbReference type="Pfam" id="PF01326"/>
    </source>
</evidence>
<evidence type="ECO:0000256" key="15">
    <source>
        <dbReference type="SAM" id="MobiDB-lite"/>
    </source>
</evidence>
<evidence type="ECO:0000313" key="19">
    <source>
        <dbReference type="Proteomes" id="UP000190027"/>
    </source>
</evidence>
<evidence type="ECO:0000313" key="18">
    <source>
        <dbReference type="EMBL" id="SKA70923.1"/>
    </source>
</evidence>
<dbReference type="Gene3D" id="3.30.1490.20">
    <property type="entry name" value="ATP-grasp fold, A domain"/>
    <property type="match status" value="1"/>
</dbReference>
<proteinExistence type="inferred from homology"/>
<name>A0A1T4W113_9BACT</name>
<dbReference type="OrthoDB" id="9760711at2"/>